<feature type="signal peptide" evidence="2">
    <location>
        <begin position="1"/>
        <end position="21"/>
    </location>
</feature>
<organism evidence="3 4">
    <name type="scientific">Pseudomonas pohangensis</name>
    <dbReference type="NCBI Taxonomy" id="364197"/>
    <lineage>
        <taxon>Bacteria</taxon>
        <taxon>Pseudomonadati</taxon>
        <taxon>Pseudomonadota</taxon>
        <taxon>Gammaproteobacteria</taxon>
        <taxon>Pseudomonadales</taxon>
        <taxon>Pseudomonadaceae</taxon>
        <taxon>Pseudomonas</taxon>
    </lineage>
</organism>
<evidence type="ECO:0000256" key="1">
    <source>
        <dbReference type="SAM" id="MobiDB-lite"/>
    </source>
</evidence>
<keyword evidence="4" id="KW-1185">Reference proteome</keyword>
<gene>
    <name evidence="3" type="ORF">SAMN05216296_2007</name>
</gene>
<evidence type="ECO:0000256" key="2">
    <source>
        <dbReference type="SAM" id="SignalP"/>
    </source>
</evidence>
<dbReference type="STRING" id="364197.SAMN05216296_2007"/>
<proteinExistence type="predicted"/>
<dbReference type="Proteomes" id="UP000243232">
    <property type="component" value="Chromosome I"/>
</dbReference>
<dbReference type="OrthoDB" id="9772575at2"/>
<dbReference type="RefSeq" id="WP_090194618.1">
    <property type="nucleotide sequence ID" value="NZ_LT629785.1"/>
</dbReference>
<protein>
    <submittedName>
        <fullName evidence="3">Beta-barrel assembly machine subunit BamC</fullName>
    </submittedName>
</protein>
<dbReference type="Pfam" id="PF06804">
    <property type="entry name" value="Lipoprotein_18"/>
    <property type="match status" value="1"/>
</dbReference>
<accession>A0A1H2G311</accession>
<feature type="chain" id="PRO_5009274478" evidence="2">
    <location>
        <begin position="22"/>
        <end position="394"/>
    </location>
</feature>
<dbReference type="EMBL" id="LT629785">
    <property type="protein sequence ID" value="SDU14062.1"/>
    <property type="molecule type" value="Genomic_DNA"/>
</dbReference>
<keyword evidence="2" id="KW-0732">Signal</keyword>
<evidence type="ECO:0000313" key="4">
    <source>
        <dbReference type="Proteomes" id="UP000243232"/>
    </source>
</evidence>
<dbReference type="InterPro" id="IPR010653">
    <property type="entry name" value="NlpB/DapX"/>
</dbReference>
<reference evidence="4" key="1">
    <citation type="submission" date="2016-10" db="EMBL/GenBank/DDBJ databases">
        <authorList>
            <person name="Varghese N."/>
            <person name="Submissions S."/>
        </authorList>
    </citation>
    <scope>NUCLEOTIDE SEQUENCE [LARGE SCALE GENOMIC DNA]</scope>
    <source>
        <strain evidence="4">DSM 17875</strain>
    </source>
</reference>
<dbReference type="Gene3D" id="3.30.310.170">
    <property type="entry name" value="Outer membrane protein assembly factor BamC"/>
    <property type="match status" value="1"/>
</dbReference>
<feature type="compositionally biased region" description="Gly residues" evidence="1">
    <location>
        <begin position="383"/>
        <end position="394"/>
    </location>
</feature>
<name>A0A1H2G311_9PSED</name>
<dbReference type="InterPro" id="IPR042268">
    <property type="entry name" value="BamC_C"/>
</dbReference>
<feature type="region of interest" description="Disordered" evidence="1">
    <location>
        <begin position="375"/>
        <end position="394"/>
    </location>
</feature>
<sequence length="394" mass="43062">MKRIAGLSALALIISSTSACSWLGLTGKDGYFRDRSDDYLESRQTAPMQLPQGVQSKPLDPLLQIPTNVANTRVTEYEVPRPPLLLPTTGIYSDFTLQKKDDIRWLVAKRTPAEVWPMALQFFEASGFQIASQNQTTGEFLTAWQPRQDLSAALGPGSEDDEDENANSDIRIRVRVEPGVQKNTTEVFVATALRDKDSGDEDLEWLTDTGVETSLLDGMMTSMATNDQETQQVSLLAERDFDSPSRAVLSDDASGNPLLTLGTDYDRAWSSIGRALEVVDIRVDDLDRTTGVYYIDMSKPASAPTREEPGFFDWITGGPDDEVEAEDGVSQSQRYTVHLLQVGSSVQVTVQTSQNTAAPYEEAKQLLSEIRTGILAPDPNMHGGPGGPGGQGRP</sequence>
<evidence type="ECO:0000313" key="3">
    <source>
        <dbReference type="EMBL" id="SDU14062.1"/>
    </source>
</evidence>
<dbReference type="PROSITE" id="PS51257">
    <property type="entry name" value="PROKAR_LIPOPROTEIN"/>
    <property type="match status" value="1"/>
</dbReference>
<dbReference type="AlphaFoldDB" id="A0A1H2G311"/>